<dbReference type="EMBL" id="JAQNDO010000001">
    <property type="protein sequence ID" value="MDC0743809.1"/>
    <property type="molecule type" value="Genomic_DNA"/>
</dbReference>
<dbReference type="Proteomes" id="UP001221411">
    <property type="component" value="Unassembled WGS sequence"/>
</dbReference>
<protein>
    <submittedName>
        <fullName evidence="1">Uncharacterized protein</fullName>
    </submittedName>
</protein>
<dbReference type="RefSeq" id="WP_271919707.1">
    <property type="nucleotide sequence ID" value="NZ_JAQNDO010000001.1"/>
</dbReference>
<name>A0ABT5EPQ5_9BACT</name>
<comment type="caution">
    <text evidence="1">The sequence shown here is derived from an EMBL/GenBank/DDBJ whole genome shotgun (WGS) entry which is preliminary data.</text>
</comment>
<accession>A0ABT5EPQ5</accession>
<reference evidence="1 2" key="1">
    <citation type="submission" date="2022-11" db="EMBL/GenBank/DDBJ databases">
        <title>Minimal conservation of predation-associated metabolite biosynthetic gene clusters underscores biosynthetic potential of Myxococcota including descriptions for ten novel species: Archangium lansinium sp. nov., Myxococcus landrumus sp. nov., Nannocystis bai.</title>
        <authorList>
            <person name="Ahearne A."/>
            <person name="Stevens C."/>
            <person name="Dowd S."/>
        </authorList>
    </citation>
    <scope>NUCLEOTIDE SEQUENCE [LARGE SCALE GENOMIC DNA]</scope>
    <source>
        <strain evidence="1 2">RJM3</strain>
    </source>
</reference>
<evidence type="ECO:0000313" key="2">
    <source>
        <dbReference type="Proteomes" id="UP001221411"/>
    </source>
</evidence>
<organism evidence="1 2">
    <name type="scientific">Polyangium mundeleinium</name>
    <dbReference type="NCBI Taxonomy" id="2995306"/>
    <lineage>
        <taxon>Bacteria</taxon>
        <taxon>Pseudomonadati</taxon>
        <taxon>Myxococcota</taxon>
        <taxon>Polyangia</taxon>
        <taxon>Polyangiales</taxon>
        <taxon>Polyangiaceae</taxon>
        <taxon>Polyangium</taxon>
    </lineage>
</organism>
<evidence type="ECO:0000313" key="1">
    <source>
        <dbReference type="EMBL" id="MDC0743809.1"/>
    </source>
</evidence>
<gene>
    <name evidence="1" type="ORF">POL67_20945</name>
</gene>
<sequence length="172" mass="18966">MPSYAHLVARVRCPGCNVEITRRPKDLIAFQWGYCPSRQPWEDLFYHIGDALRWRLDDEGQIRPWVYFEGALQAGNLGDPLLRDLLVRGLNLNGLDIECAACGASGVAIRIRDGRIVGLEAARADCDVAVIGRDGQIHPCPDLDDPPMPILQVRSRVLATCEGTVIPGMHAP</sequence>
<proteinExistence type="predicted"/>
<keyword evidence="2" id="KW-1185">Reference proteome</keyword>